<evidence type="ECO:0000313" key="2">
    <source>
        <dbReference type="EMBL" id="GAA3604190.1"/>
    </source>
</evidence>
<gene>
    <name evidence="2" type="ORF">GCM10022236_02440</name>
</gene>
<dbReference type="EMBL" id="BAABAB010000002">
    <property type="protein sequence ID" value="GAA3604190.1"/>
    <property type="molecule type" value="Genomic_DNA"/>
</dbReference>
<feature type="region of interest" description="Disordered" evidence="1">
    <location>
        <begin position="1"/>
        <end position="36"/>
    </location>
</feature>
<proteinExistence type="predicted"/>
<evidence type="ECO:0000313" key="3">
    <source>
        <dbReference type="Proteomes" id="UP001501490"/>
    </source>
</evidence>
<accession>A0ABP6ZB54</accession>
<name>A0ABP6ZB54_9ACTN</name>
<evidence type="ECO:0000256" key="1">
    <source>
        <dbReference type="SAM" id="MobiDB-lite"/>
    </source>
</evidence>
<keyword evidence="3" id="KW-1185">Reference proteome</keyword>
<protein>
    <submittedName>
        <fullName evidence="2">Uncharacterized protein</fullName>
    </submittedName>
</protein>
<organism evidence="2 3">
    <name type="scientific">Microlunatus ginsengisoli</name>
    <dbReference type="NCBI Taxonomy" id="363863"/>
    <lineage>
        <taxon>Bacteria</taxon>
        <taxon>Bacillati</taxon>
        <taxon>Actinomycetota</taxon>
        <taxon>Actinomycetes</taxon>
        <taxon>Propionibacteriales</taxon>
        <taxon>Propionibacteriaceae</taxon>
        <taxon>Microlunatus</taxon>
    </lineage>
</organism>
<reference evidence="3" key="1">
    <citation type="journal article" date="2019" name="Int. J. Syst. Evol. Microbiol.">
        <title>The Global Catalogue of Microorganisms (GCM) 10K type strain sequencing project: providing services to taxonomists for standard genome sequencing and annotation.</title>
        <authorList>
            <consortium name="The Broad Institute Genomics Platform"/>
            <consortium name="The Broad Institute Genome Sequencing Center for Infectious Disease"/>
            <person name="Wu L."/>
            <person name="Ma J."/>
        </authorList>
    </citation>
    <scope>NUCLEOTIDE SEQUENCE [LARGE SCALE GENOMIC DNA]</scope>
    <source>
        <strain evidence="3">JCM 16929</strain>
    </source>
</reference>
<dbReference type="Proteomes" id="UP001501490">
    <property type="component" value="Unassembled WGS sequence"/>
</dbReference>
<comment type="caution">
    <text evidence="2">The sequence shown here is derived from an EMBL/GenBank/DDBJ whole genome shotgun (WGS) entry which is preliminary data.</text>
</comment>
<sequence length="96" mass="9913">MRGDGTGSAVHDVADHGGADAGKPGDVGTGDDLRGWAVGHQVTGPGGRRAIIGAAFRVERAAVADRWGIRLPEARHALYSCHGTGAIAALNIRFTW</sequence>